<dbReference type="AlphaFoldDB" id="A0AAE4QVC2"/>
<accession>A0AAE4QVC2</accession>
<name>A0AAE4QVC2_9ACTN</name>
<protein>
    <submittedName>
        <fullName evidence="2">Uncharacterized protein</fullName>
    </submittedName>
</protein>
<reference evidence="2" key="1">
    <citation type="submission" date="2023-10" db="EMBL/GenBank/DDBJ databases">
        <title>Development of a sustainable strategy for remediation of hydrocarbon-contaminated territories based on the waste exchange concept.</title>
        <authorList>
            <person name="Krivoruchko A."/>
        </authorList>
    </citation>
    <scope>NUCLEOTIDE SEQUENCE</scope>
    <source>
        <strain evidence="2">IEGM 1175</strain>
    </source>
</reference>
<dbReference type="Proteomes" id="UP001185873">
    <property type="component" value="Unassembled WGS sequence"/>
</dbReference>
<feature type="region of interest" description="Disordered" evidence="1">
    <location>
        <begin position="1"/>
        <end position="21"/>
    </location>
</feature>
<dbReference type="EMBL" id="JAWLKJ010000002">
    <property type="protein sequence ID" value="MDV6298996.1"/>
    <property type="molecule type" value="Genomic_DNA"/>
</dbReference>
<comment type="caution">
    <text evidence="2">The sequence shown here is derived from an EMBL/GenBank/DDBJ whole genome shotgun (WGS) entry which is preliminary data.</text>
</comment>
<evidence type="ECO:0000256" key="1">
    <source>
        <dbReference type="SAM" id="MobiDB-lite"/>
    </source>
</evidence>
<organism evidence="2 3">
    <name type="scientific">Dietzia maris</name>
    <dbReference type="NCBI Taxonomy" id="37915"/>
    <lineage>
        <taxon>Bacteria</taxon>
        <taxon>Bacillati</taxon>
        <taxon>Actinomycetota</taxon>
        <taxon>Actinomycetes</taxon>
        <taxon>Mycobacteriales</taxon>
        <taxon>Dietziaceae</taxon>
        <taxon>Dietzia</taxon>
    </lineage>
</organism>
<sequence>MQGVSSGLTLLVDADGNPVTI</sequence>
<gene>
    <name evidence="2" type="ORF">R3P82_07690</name>
</gene>
<evidence type="ECO:0000313" key="3">
    <source>
        <dbReference type="Proteomes" id="UP001185873"/>
    </source>
</evidence>
<evidence type="ECO:0000313" key="2">
    <source>
        <dbReference type="EMBL" id="MDV6298996.1"/>
    </source>
</evidence>
<proteinExistence type="predicted"/>